<reference evidence="2" key="1">
    <citation type="journal article" date="2019" name="Int. J. Syst. Evol. Microbiol.">
        <title>The Global Catalogue of Microorganisms (GCM) 10K type strain sequencing project: providing services to taxonomists for standard genome sequencing and annotation.</title>
        <authorList>
            <consortium name="The Broad Institute Genomics Platform"/>
            <consortium name="The Broad Institute Genome Sequencing Center for Infectious Disease"/>
            <person name="Wu L."/>
            <person name="Ma J."/>
        </authorList>
    </citation>
    <scope>NUCLEOTIDE SEQUENCE [LARGE SCALE GENOMIC DNA]</scope>
    <source>
        <strain evidence="2">CCUG 58938</strain>
    </source>
</reference>
<sequence>MCEAAANAILYFMSHPGSCMRFATQFVVQYTPVREEYFSHLWLQAYAYYTEKLKGINIFTPS</sequence>
<name>A0ABW3K3D0_9BACT</name>
<organism evidence="1 2">
    <name type="scientific">Ohtaekwangia kribbensis</name>
    <dbReference type="NCBI Taxonomy" id="688913"/>
    <lineage>
        <taxon>Bacteria</taxon>
        <taxon>Pseudomonadati</taxon>
        <taxon>Bacteroidota</taxon>
        <taxon>Cytophagia</taxon>
        <taxon>Cytophagales</taxon>
        <taxon>Fulvivirgaceae</taxon>
        <taxon>Ohtaekwangia</taxon>
    </lineage>
</organism>
<protein>
    <submittedName>
        <fullName evidence="1">Uncharacterized protein</fullName>
    </submittedName>
</protein>
<proteinExistence type="predicted"/>
<accession>A0ABW3K3D0</accession>
<comment type="caution">
    <text evidence="1">The sequence shown here is derived from an EMBL/GenBank/DDBJ whole genome shotgun (WGS) entry which is preliminary data.</text>
</comment>
<dbReference type="Proteomes" id="UP001597112">
    <property type="component" value="Unassembled WGS sequence"/>
</dbReference>
<gene>
    <name evidence="1" type="ORF">ACFQ21_14080</name>
</gene>
<keyword evidence="2" id="KW-1185">Reference proteome</keyword>
<dbReference type="EMBL" id="JBHTKA010000004">
    <property type="protein sequence ID" value="MFD1000448.1"/>
    <property type="molecule type" value="Genomic_DNA"/>
</dbReference>
<evidence type="ECO:0000313" key="1">
    <source>
        <dbReference type="EMBL" id="MFD1000448.1"/>
    </source>
</evidence>
<dbReference type="RefSeq" id="WP_377579865.1">
    <property type="nucleotide sequence ID" value="NZ_JBHTKA010000004.1"/>
</dbReference>
<evidence type="ECO:0000313" key="2">
    <source>
        <dbReference type="Proteomes" id="UP001597112"/>
    </source>
</evidence>